<reference evidence="3 4" key="1">
    <citation type="submission" date="2024-08" db="EMBL/GenBank/DDBJ databases">
        <title>Insights into the chromosomal genome structure of Flemingia macrophylla.</title>
        <authorList>
            <person name="Ding Y."/>
            <person name="Zhao Y."/>
            <person name="Bi W."/>
            <person name="Wu M."/>
            <person name="Zhao G."/>
            <person name="Gong Y."/>
            <person name="Li W."/>
            <person name="Zhang P."/>
        </authorList>
    </citation>
    <scope>NUCLEOTIDE SEQUENCE [LARGE SCALE GENOMIC DNA]</scope>
    <source>
        <strain evidence="3">DYQJB</strain>
        <tissue evidence="3">Leaf</tissue>
    </source>
</reference>
<accession>A0ABD1M1N3</accession>
<dbReference type="PROSITE" id="PS51367">
    <property type="entry name" value="THAUMATIN_2"/>
    <property type="match status" value="1"/>
</dbReference>
<dbReference type="SUPFAM" id="SSF49870">
    <property type="entry name" value="Osmotin, thaumatin-like protein"/>
    <property type="match status" value="1"/>
</dbReference>
<organism evidence="3 4">
    <name type="scientific">Flemingia macrophylla</name>
    <dbReference type="NCBI Taxonomy" id="520843"/>
    <lineage>
        <taxon>Eukaryota</taxon>
        <taxon>Viridiplantae</taxon>
        <taxon>Streptophyta</taxon>
        <taxon>Embryophyta</taxon>
        <taxon>Tracheophyta</taxon>
        <taxon>Spermatophyta</taxon>
        <taxon>Magnoliopsida</taxon>
        <taxon>eudicotyledons</taxon>
        <taxon>Gunneridae</taxon>
        <taxon>Pentapetalae</taxon>
        <taxon>rosids</taxon>
        <taxon>fabids</taxon>
        <taxon>Fabales</taxon>
        <taxon>Fabaceae</taxon>
        <taxon>Papilionoideae</taxon>
        <taxon>50 kb inversion clade</taxon>
        <taxon>NPAAA clade</taxon>
        <taxon>indigoferoid/millettioid clade</taxon>
        <taxon>Phaseoleae</taxon>
        <taxon>Flemingia</taxon>
    </lineage>
</organism>
<dbReference type="EMBL" id="JBGMDY010000007">
    <property type="protein sequence ID" value="KAL2329075.1"/>
    <property type="molecule type" value="Genomic_DNA"/>
</dbReference>
<proteinExistence type="inferred from homology"/>
<feature type="region of interest" description="Disordered" evidence="2">
    <location>
        <begin position="100"/>
        <end position="139"/>
    </location>
</feature>
<comment type="similarity">
    <text evidence="1">Belongs to the thaumatin family.</text>
</comment>
<gene>
    <name evidence="3" type="ORF">Fmac_022502</name>
</gene>
<dbReference type="InterPro" id="IPR001938">
    <property type="entry name" value="Thaumatin"/>
</dbReference>
<sequence length="139" mass="14549">MLIVAKGGKRGGCSATGCLVDLNGGCPAELRVARGNGSRGGVACRSACEAFGDPRQKVLGARKDGAQLPLVNKTMMYLSRLQSGGSSSPSGCVGVSQVSQRHSLHTWTSTSDVEGEVDKNDFAGKVSKLPISQRDQRKR</sequence>
<dbReference type="Proteomes" id="UP001603857">
    <property type="component" value="Unassembled WGS sequence"/>
</dbReference>
<evidence type="ECO:0000256" key="2">
    <source>
        <dbReference type="SAM" id="MobiDB-lite"/>
    </source>
</evidence>
<evidence type="ECO:0000256" key="1">
    <source>
        <dbReference type="ARBA" id="ARBA00010607"/>
    </source>
</evidence>
<keyword evidence="4" id="KW-1185">Reference proteome</keyword>
<dbReference type="AlphaFoldDB" id="A0ABD1M1N3"/>
<evidence type="ECO:0000313" key="4">
    <source>
        <dbReference type="Proteomes" id="UP001603857"/>
    </source>
</evidence>
<name>A0ABD1M1N3_9FABA</name>
<dbReference type="Gene3D" id="2.60.110.10">
    <property type="entry name" value="Thaumatin"/>
    <property type="match status" value="1"/>
</dbReference>
<comment type="caution">
    <text evidence="3">The sequence shown here is derived from an EMBL/GenBank/DDBJ whole genome shotgun (WGS) entry which is preliminary data.</text>
</comment>
<evidence type="ECO:0000313" key="3">
    <source>
        <dbReference type="EMBL" id="KAL2329075.1"/>
    </source>
</evidence>
<protein>
    <submittedName>
        <fullName evidence="3">Uncharacterized protein</fullName>
    </submittedName>
</protein>
<dbReference type="Pfam" id="PF00314">
    <property type="entry name" value="Thaumatin"/>
    <property type="match status" value="1"/>
</dbReference>
<dbReference type="InterPro" id="IPR037176">
    <property type="entry name" value="Osmotin/thaumatin-like_sf"/>
</dbReference>